<dbReference type="AlphaFoldDB" id="A0A9N9K4Z3"/>
<dbReference type="Proteomes" id="UP000789405">
    <property type="component" value="Unassembled WGS sequence"/>
</dbReference>
<keyword evidence="2" id="KW-1185">Reference proteome</keyword>
<organism evidence="1 2">
    <name type="scientific">Dentiscutata erythropus</name>
    <dbReference type="NCBI Taxonomy" id="1348616"/>
    <lineage>
        <taxon>Eukaryota</taxon>
        <taxon>Fungi</taxon>
        <taxon>Fungi incertae sedis</taxon>
        <taxon>Mucoromycota</taxon>
        <taxon>Glomeromycotina</taxon>
        <taxon>Glomeromycetes</taxon>
        <taxon>Diversisporales</taxon>
        <taxon>Gigasporaceae</taxon>
        <taxon>Dentiscutata</taxon>
    </lineage>
</organism>
<evidence type="ECO:0000313" key="1">
    <source>
        <dbReference type="EMBL" id="CAG8809216.1"/>
    </source>
</evidence>
<accession>A0A9N9K4Z3</accession>
<protein>
    <submittedName>
        <fullName evidence="1">11494_t:CDS:1</fullName>
    </submittedName>
</protein>
<sequence length="104" mass="12148">KKFMNRLSEALNPDKMGRYKRDSKCETLFGKIENSYRGALFGSLRRAIFDHVFKKKISQTVNSESSESEIISWKNSGEVQWCFKNLDTIVEDENKTYLQMVAKK</sequence>
<comment type="caution">
    <text evidence="1">The sequence shown here is derived from an EMBL/GenBank/DDBJ whole genome shotgun (WGS) entry which is preliminary data.</text>
</comment>
<dbReference type="OrthoDB" id="2430529at2759"/>
<reference evidence="1" key="1">
    <citation type="submission" date="2021-06" db="EMBL/GenBank/DDBJ databases">
        <authorList>
            <person name="Kallberg Y."/>
            <person name="Tangrot J."/>
            <person name="Rosling A."/>
        </authorList>
    </citation>
    <scope>NUCLEOTIDE SEQUENCE</scope>
    <source>
        <strain evidence="1">MA453B</strain>
    </source>
</reference>
<feature type="non-terminal residue" evidence="1">
    <location>
        <position position="1"/>
    </location>
</feature>
<gene>
    <name evidence="1" type="ORF">DERYTH_LOCUS25050</name>
</gene>
<evidence type="ECO:0000313" key="2">
    <source>
        <dbReference type="Proteomes" id="UP000789405"/>
    </source>
</evidence>
<feature type="non-terminal residue" evidence="1">
    <location>
        <position position="104"/>
    </location>
</feature>
<name>A0A9N9K4Z3_9GLOM</name>
<dbReference type="EMBL" id="CAJVPY010044811">
    <property type="protein sequence ID" value="CAG8809216.1"/>
    <property type="molecule type" value="Genomic_DNA"/>
</dbReference>
<proteinExistence type="predicted"/>